<comment type="caution">
    <text evidence="1">The sequence shown here is derived from an EMBL/GenBank/DDBJ whole genome shotgun (WGS) entry which is preliminary data.</text>
</comment>
<dbReference type="EMBL" id="BGPR01002368">
    <property type="protein sequence ID" value="GBM72277.1"/>
    <property type="molecule type" value="Genomic_DNA"/>
</dbReference>
<sequence>MKNPIHFPSDDLEHTCQMGFDGQTEIISKQSRCGKREKVERVGHGCGVKLNTHKAAFRGPGECFSSPPCVSTGEFSSADFPHESR</sequence>
<organism evidence="1 2">
    <name type="scientific">Araneus ventricosus</name>
    <name type="common">Orbweaver spider</name>
    <name type="synonym">Epeira ventricosa</name>
    <dbReference type="NCBI Taxonomy" id="182803"/>
    <lineage>
        <taxon>Eukaryota</taxon>
        <taxon>Metazoa</taxon>
        <taxon>Ecdysozoa</taxon>
        <taxon>Arthropoda</taxon>
        <taxon>Chelicerata</taxon>
        <taxon>Arachnida</taxon>
        <taxon>Araneae</taxon>
        <taxon>Araneomorphae</taxon>
        <taxon>Entelegynae</taxon>
        <taxon>Araneoidea</taxon>
        <taxon>Araneidae</taxon>
        <taxon>Araneus</taxon>
    </lineage>
</organism>
<keyword evidence="2" id="KW-1185">Reference proteome</keyword>
<evidence type="ECO:0000313" key="2">
    <source>
        <dbReference type="Proteomes" id="UP000499080"/>
    </source>
</evidence>
<evidence type="ECO:0000313" key="1">
    <source>
        <dbReference type="EMBL" id="GBM72277.1"/>
    </source>
</evidence>
<name>A0A4Y2I3G2_ARAVE</name>
<reference evidence="1 2" key="1">
    <citation type="journal article" date="2019" name="Sci. Rep.">
        <title>Orb-weaving spider Araneus ventricosus genome elucidates the spidroin gene catalogue.</title>
        <authorList>
            <person name="Kono N."/>
            <person name="Nakamura H."/>
            <person name="Ohtoshi R."/>
            <person name="Moran D.A.P."/>
            <person name="Shinohara A."/>
            <person name="Yoshida Y."/>
            <person name="Fujiwara M."/>
            <person name="Mori M."/>
            <person name="Tomita M."/>
            <person name="Arakawa K."/>
        </authorList>
    </citation>
    <scope>NUCLEOTIDE SEQUENCE [LARGE SCALE GENOMIC DNA]</scope>
</reference>
<dbReference type="AlphaFoldDB" id="A0A4Y2I3G2"/>
<proteinExistence type="predicted"/>
<dbReference type="Proteomes" id="UP000499080">
    <property type="component" value="Unassembled WGS sequence"/>
</dbReference>
<protein>
    <submittedName>
        <fullName evidence="1">Uncharacterized protein</fullName>
    </submittedName>
</protein>
<gene>
    <name evidence="1" type="ORF">AVEN_107788_1</name>
</gene>
<accession>A0A4Y2I3G2</accession>